<dbReference type="STRING" id="1122192.SAMN02745673_02953"/>
<evidence type="ECO:0000313" key="2">
    <source>
        <dbReference type="EMBL" id="SKA19050.1"/>
    </source>
</evidence>
<dbReference type="OrthoDB" id="8701357at2"/>
<dbReference type="InterPro" id="IPR002731">
    <property type="entry name" value="ATPase_BadF"/>
</dbReference>
<protein>
    <submittedName>
        <fullName evidence="2">BadF-type ATPase</fullName>
    </submittedName>
</protein>
<dbReference type="Proteomes" id="UP000190637">
    <property type="component" value="Unassembled WGS sequence"/>
</dbReference>
<dbReference type="SUPFAM" id="SSF53067">
    <property type="entry name" value="Actin-like ATPase domain"/>
    <property type="match status" value="2"/>
</dbReference>
<dbReference type="CDD" id="cd24007">
    <property type="entry name" value="ASKHA_NBD_eukNAGK-like"/>
    <property type="match status" value="1"/>
</dbReference>
<dbReference type="InterPro" id="IPR052519">
    <property type="entry name" value="Euk-type_GlcNAc_Kinase"/>
</dbReference>
<dbReference type="InterPro" id="IPR043129">
    <property type="entry name" value="ATPase_NBD"/>
</dbReference>
<dbReference type="EMBL" id="FUWS01000007">
    <property type="protein sequence ID" value="SKA19050.1"/>
    <property type="molecule type" value="Genomic_DNA"/>
</dbReference>
<dbReference type="Gene3D" id="3.30.420.40">
    <property type="match status" value="2"/>
</dbReference>
<sequence>MSAEVVIGVDAGGTSTRCAVATREGRILARGSAGGANQYSSPDPAAALVAALRDALAGAGRVTVTGAVFGIAGASGPGRARAMESVLRAWGELGLPGTPHVSDDIAVAFAAGSTVSAGTVLIAGTGAVAARVREGTVTRRCDGHGWLLGDEGSAVWIGLAGLRAVLAAEDGRQGATVLAQRLPAALGIAPGDPQALVRAVHDRPPARLGELAPEVTRAAEEGDPQALRITVEAAGRLLAALEAVAPRPAEPLVLAGSVLGEGPVAREVRAAVERRFGVTPIHAGEGVLGALGLALRRCGAGEEAHAALLEA</sequence>
<evidence type="ECO:0000313" key="3">
    <source>
        <dbReference type="Proteomes" id="UP000190637"/>
    </source>
</evidence>
<dbReference type="PANTHER" id="PTHR43190:SF3">
    <property type="entry name" value="N-ACETYL-D-GLUCOSAMINE KINASE"/>
    <property type="match status" value="1"/>
</dbReference>
<dbReference type="RefSeq" id="WP_078762248.1">
    <property type="nucleotide sequence ID" value="NZ_FUWS01000007.1"/>
</dbReference>
<dbReference type="PANTHER" id="PTHR43190">
    <property type="entry name" value="N-ACETYL-D-GLUCOSAMINE KINASE"/>
    <property type="match status" value="1"/>
</dbReference>
<reference evidence="2 3" key="1">
    <citation type="submission" date="2017-02" db="EMBL/GenBank/DDBJ databases">
        <authorList>
            <person name="Peterson S.W."/>
        </authorList>
    </citation>
    <scope>NUCLEOTIDE SEQUENCE [LARGE SCALE GENOMIC DNA]</scope>
    <source>
        <strain evidence="2 3">DSM 45154</strain>
    </source>
</reference>
<name>A0A1T4RSU0_9ACTN</name>
<dbReference type="Pfam" id="PF01869">
    <property type="entry name" value="BcrAD_BadFG"/>
    <property type="match status" value="1"/>
</dbReference>
<dbReference type="AlphaFoldDB" id="A0A1T4RSU0"/>
<proteinExistence type="predicted"/>
<organism evidence="2 3">
    <name type="scientific">Marinactinospora thermotolerans DSM 45154</name>
    <dbReference type="NCBI Taxonomy" id="1122192"/>
    <lineage>
        <taxon>Bacteria</taxon>
        <taxon>Bacillati</taxon>
        <taxon>Actinomycetota</taxon>
        <taxon>Actinomycetes</taxon>
        <taxon>Streptosporangiales</taxon>
        <taxon>Nocardiopsidaceae</taxon>
        <taxon>Marinactinospora</taxon>
    </lineage>
</organism>
<gene>
    <name evidence="2" type="ORF">SAMN02745673_02953</name>
</gene>
<feature type="domain" description="ATPase BadF/BadG/BcrA/BcrD type" evidence="1">
    <location>
        <begin position="7"/>
        <end position="292"/>
    </location>
</feature>
<keyword evidence="3" id="KW-1185">Reference proteome</keyword>
<accession>A0A1T4RSU0</accession>
<evidence type="ECO:0000259" key="1">
    <source>
        <dbReference type="Pfam" id="PF01869"/>
    </source>
</evidence>